<dbReference type="InterPro" id="IPR016125">
    <property type="entry name" value="Peptidase_C15-like"/>
</dbReference>
<comment type="similarity">
    <text evidence="1">Belongs to the peptidase C15 family.</text>
</comment>
<keyword evidence="3" id="KW-0378">Hydrolase</keyword>
<dbReference type="AlphaFoldDB" id="A0AAI8Z3H1"/>
<dbReference type="EMBL" id="CAVMBE010000052">
    <property type="protein sequence ID" value="CAK4031767.1"/>
    <property type="molecule type" value="Genomic_DNA"/>
</dbReference>
<keyword evidence="4" id="KW-0788">Thiol protease</keyword>
<dbReference type="PANTHER" id="PTHR23402">
    <property type="entry name" value="PROTEASE FAMILY C15 PYROGLUTAMYL-PEPTIDASE I-RELATED"/>
    <property type="match status" value="1"/>
</dbReference>
<dbReference type="Gene3D" id="3.40.630.20">
    <property type="entry name" value="Peptidase C15, pyroglutamyl peptidase I-like"/>
    <property type="match status" value="1"/>
</dbReference>
<reference evidence="5" key="1">
    <citation type="submission" date="2023-11" db="EMBL/GenBank/DDBJ databases">
        <authorList>
            <person name="Alioto T."/>
            <person name="Alioto T."/>
            <person name="Gomez Garrido J."/>
        </authorList>
    </citation>
    <scope>NUCLEOTIDE SEQUENCE</scope>
</reference>
<protein>
    <submittedName>
        <fullName evidence="5">Peptidase C15, pyroglutamyl peptidase I, partial</fullName>
    </submittedName>
</protein>
<dbReference type="PANTHER" id="PTHR23402:SF1">
    <property type="entry name" value="PYROGLUTAMYL-PEPTIDASE I"/>
    <property type="match status" value="1"/>
</dbReference>
<evidence type="ECO:0000256" key="2">
    <source>
        <dbReference type="ARBA" id="ARBA00022670"/>
    </source>
</evidence>
<evidence type="ECO:0000256" key="4">
    <source>
        <dbReference type="ARBA" id="ARBA00022807"/>
    </source>
</evidence>
<dbReference type="InterPro" id="IPR036440">
    <property type="entry name" value="Peptidase_C15-like_sf"/>
</dbReference>
<accession>A0AAI8Z3H1</accession>
<dbReference type="Proteomes" id="UP001296104">
    <property type="component" value="Unassembled WGS sequence"/>
</dbReference>
<dbReference type="GO" id="GO:0006508">
    <property type="term" value="P:proteolysis"/>
    <property type="evidence" value="ECO:0007669"/>
    <property type="project" value="UniProtKB-KW"/>
</dbReference>
<comment type="caution">
    <text evidence="5">The sequence shown here is derived from an EMBL/GenBank/DDBJ whole genome shotgun (WGS) entry which is preliminary data.</text>
</comment>
<evidence type="ECO:0000256" key="3">
    <source>
        <dbReference type="ARBA" id="ARBA00022801"/>
    </source>
</evidence>
<evidence type="ECO:0000313" key="6">
    <source>
        <dbReference type="Proteomes" id="UP001296104"/>
    </source>
</evidence>
<proteinExistence type="inferred from homology"/>
<name>A0AAI8Z3H1_9PEZI</name>
<dbReference type="Pfam" id="PF01470">
    <property type="entry name" value="Peptidase_C15"/>
    <property type="match status" value="1"/>
</dbReference>
<evidence type="ECO:0000313" key="5">
    <source>
        <dbReference type="EMBL" id="CAK4031767.1"/>
    </source>
</evidence>
<sequence>MGSIQNDIDIKGDERREITILVTGFGPFQDKFPINPSFEIARSLPDLLPSTSPQTRPVRIIPYGHPIRVAYGEVRELVPKLHDAYAGTVDLVLHIGMASGRKFYCAERFGHRDGYCKNKDLDGKMPALDEGKTTYGDCPQTMTTSLDYETLIHDWDENLDRMLKGDARAHAELQASNDAGHYLCDYIYFNSLAYFGRKSGVMEGGEAKDRPVLFLHVPAESDGDMIDRGRAVALALIRAMADSYSRK</sequence>
<evidence type="ECO:0000256" key="1">
    <source>
        <dbReference type="ARBA" id="ARBA00006641"/>
    </source>
</evidence>
<organism evidence="5 6">
    <name type="scientific">Lecanosticta acicola</name>
    <dbReference type="NCBI Taxonomy" id="111012"/>
    <lineage>
        <taxon>Eukaryota</taxon>
        <taxon>Fungi</taxon>
        <taxon>Dikarya</taxon>
        <taxon>Ascomycota</taxon>
        <taxon>Pezizomycotina</taxon>
        <taxon>Dothideomycetes</taxon>
        <taxon>Dothideomycetidae</taxon>
        <taxon>Mycosphaerellales</taxon>
        <taxon>Mycosphaerellaceae</taxon>
        <taxon>Lecanosticta</taxon>
    </lineage>
</organism>
<keyword evidence="6" id="KW-1185">Reference proteome</keyword>
<gene>
    <name evidence="5" type="ORF">LECACI_7A006925</name>
</gene>
<dbReference type="SUPFAM" id="SSF53182">
    <property type="entry name" value="Pyrrolidone carboxyl peptidase (pyroglutamate aminopeptidase)"/>
    <property type="match status" value="1"/>
</dbReference>
<dbReference type="GO" id="GO:0008234">
    <property type="term" value="F:cysteine-type peptidase activity"/>
    <property type="evidence" value="ECO:0007669"/>
    <property type="project" value="UniProtKB-KW"/>
</dbReference>
<keyword evidence="2" id="KW-0645">Protease</keyword>